<name>A0ABV1P1Z3_9ACTN</name>
<evidence type="ECO:0000313" key="3">
    <source>
        <dbReference type="Proteomes" id="UP001482520"/>
    </source>
</evidence>
<protein>
    <submittedName>
        <fullName evidence="2">MXAN_6640 family putative metalloprotease</fullName>
    </submittedName>
</protein>
<comment type="caution">
    <text evidence="2">The sequence shown here is derived from an EMBL/GenBank/DDBJ whole genome shotgun (WGS) entry which is preliminary data.</text>
</comment>
<sequence length="528" mass="57143">MRRTLAAAVVALSTALTAAPAVSATTPTVTAPRAATAGVASADRDATAVKARAALATASDLVTGDAAPSDGVRRVDATLALTDLFARLDHLRGPERTAAEALLARPTDGAGDVYGDGYTVRSKKKCAGNFCLHWVPTTADAPPGMTWVNRNLALLNKVWRFEVGKLGYRKPVSDGFVKGRNNGGNGKFDVYLADVGSQGLYGYCAPEYVRKSKPRLATGFCVLDNDFSRDQFSAPPRDSLRVTAAHEFFHAIQFGYDYLDDRWFKESTATWIEERFADDVNDNRSYLVASQVQRPGYSMDVSGVSNFQQYGNWTWWEYLTVRYGAGIVRKVWNGAGQFKGAGRTYSTKALTRVLGSRGGFRAVYNRYVGANVAPGRFYPEGGSWPSAKIGKTWKLTEDQRTASGVATLNHLAARNFAAVPGGSLESGRWRAKITVDGPAGRTSPAAYLTVKNTRGAWVEKAIRLNRDGRGSVVLPFSARKVREAVVSTVNASTRFADCGGGSIYSCGGTPRDEGKKFRVSVKVYKKSR</sequence>
<evidence type="ECO:0000313" key="2">
    <source>
        <dbReference type="EMBL" id="MEQ7848769.1"/>
    </source>
</evidence>
<evidence type="ECO:0000256" key="1">
    <source>
        <dbReference type="SAM" id="SignalP"/>
    </source>
</evidence>
<keyword evidence="1" id="KW-0732">Signal</keyword>
<keyword evidence="2" id="KW-0482">Metalloprotease</keyword>
<accession>A0ABV1P1Z3</accession>
<keyword evidence="2" id="KW-0645">Protease</keyword>
<proteinExistence type="predicted"/>
<keyword evidence="2" id="KW-0378">Hydrolase</keyword>
<reference evidence="2 3" key="1">
    <citation type="submission" date="2024-02" db="EMBL/GenBank/DDBJ databases">
        <title>Full genome sequence of Nocardioides kribbensis.</title>
        <authorList>
            <person name="Poletto B.L."/>
            <person name="Silva G."/>
            <person name="Galante D."/>
            <person name="Campos K.R."/>
            <person name="Santos M.B.N."/>
            <person name="Sacchi C.T."/>
        </authorList>
    </citation>
    <scope>NUCLEOTIDE SEQUENCE [LARGE SCALE GENOMIC DNA]</scope>
    <source>
        <strain evidence="2 3">O4R</strain>
    </source>
</reference>
<dbReference type="RefSeq" id="WP_349805232.1">
    <property type="nucleotide sequence ID" value="NZ_JBEGDP010000021.1"/>
</dbReference>
<keyword evidence="3" id="KW-1185">Reference proteome</keyword>
<feature type="signal peptide" evidence="1">
    <location>
        <begin position="1"/>
        <end position="18"/>
    </location>
</feature>
<dbReference type="NCBIfam" id="NF045524">
    <property type="entry name" value="MXAN_6640_HExxH"/>
    <property type="match status" value="1"/>
</dbReference>
<organism evidence="2 3">
    <name type="scientific">Nocardioides kribbensis</name>
    <dbReference type="NCBI Taxonomy" id="305517"/>
    <lineage>
        <taxon>Bacteria</taxon>
        <taxon>Bacillati</taxon>
        <taxon>Actinomycetota</taxon>
        <taxon>Actinomycetes</taxon>
        <taxon>Propionibacteriales</taxon>
        <taxon>Nocardioidaceae</taxon>
        <taxon>Nocardioides</taxon>
    </lineage>
</organism>
<gene>
    <name evidence="2" type="ORF">V6R90_15915</name>
</gene>
<feature type="chain" id="PRO_5045650066" evidence="1">
    <location>
        <begin position="19"/>
        <end position="528"/>
    </location>
</feature>
<dbReference type="EMBL" id="JBEGDP010000021">
    <property type="protein sequence ID" value="MEQ7848769.1"/>
    <property type="molecule type" value="Genomic_DNA"/>
</dbReference>
<dbReference type="GO" id="GO:0008237">
    <property type="term" value="F:metallopeptidase activity"/>
    <property type="evidence" value="ECO:0007669"/>
    <property type="project" value="UniProtKB-KW"/>
</dbReference>
<dbReference type="Proteomes" id="UP001482520">
    <property type="component" value="Unassembled WGS sequence"/>
</dbReference>